<evidence type="ECO:0000313" key="13">
    <source>
        <dbReference type="EMBL" id="MFD0950109.1"/>
    </source>
</evidence>
<comment type="caution">
    <text evidence="13">The sequence shown here is derived from an EMBL/GenBank/DDBJ whole genome shotgun (WGS) entry which is preliminary data.</text>
</comment>
<dbReference type="RefSeq" id="WP_340674857.1">
    <property type="nucleotide sequence ID" value="NZ_JBHTIT010000001.1"/>
</dbReference>
<feature type="transmembrane region" description="Helical" evidence="10">
    <location>
        <begin position="129"/>
        <end position="147"/>
    </location>
</feature>
<sequence>MLLLVVIFGLIIGSFCNVVIHRTPKQMDAEYRADVIAYLDAHDLPNPLSDTASVDTQSDARFDLSHPRSHCPHCHTPLRLRDLWPVFSWLFLRGRCHHCQARISVRYPLVELSVAAIALASVLSLGWQLSAVAAAVFSTLLLVSALIDFDSQWLPDRLTLLLLWLGLLATAMGINPMPISLHEAVIACALSYGVFWSLAAGFKLFTGRDGLGGGDTKLLAALGAWLGPWALPNLLLMASVIGLVFALWLRWRKGEQGAFAFGPALAIAGAVLFWQPLVATLAGSFATQSQTLWPLGF</sequence>
<evidence type="ECO:0000259" key="11">
    <source>
        <dbReference type="Pfam" id="PF01478"/>
    </source>
</evidence>
<keyword evidence="7 10" id="KW-0472">Membrane</keyword>
<reference evidence="14" key="1">
    <citation type="journal article" date="2019" name="Int. J. Syst. Evol. Microbiol.">
        <title>The Global Catalogue of Microorganisms (GCM) 10K type strain sequencing project: providing services to taxonomists for standard genome sequencing and annotation.</title>
        <authorList>
            <consortium name="The Broad Institute Genomics Platform"/>
            <consortium name="The Broad Institute Genome Sequencing Center for Infectious Disease"/>
            <person name="Wu L."/>
            <person name="Ma J."/>
        </authorList>
    </citation>
    <scope>NUCLEOTIDE SEQUENCE [LARGE SCALE GENOMIC DNA]</scope>
    <source>
        <strain evidence="14">CCUG 63419</strain>
    </source>
</reference>
<dbReference type="InterPro" id="IPR000045">
    <property type="entry name" value="Prepilin_IV_endopep_pep"/>
</dbReference>
<keyword evidence="9 13" id="KW-0378">Hydrolase</keyword>
<evidence type="ECO:0000256" key="5">
    <source>
        <dbReference type="ARBA" id="ARBA00022692"/>
    </source>
</evidence>
<feature type="domain" description="Prepilin peptidase A24 N-terminal" evidence="12">
    <location>
        <begin position="7"/>
        <end position="123"/>
    </location>
</feature>
<dbReference type="EMBL" id="JBHTIT010000001">
    <property type="protein sequence ID" value="MFD0950109.1"/>
    <property type="molecule type" value="Genomic_DNA"/>
</dbReference>
<evidence type="ECO:0000256" key="6">
    <source>
        <dbReference type="ARBA" id="ARBA00022989"/>
    </source>
</evidence>
<protein>
    <recommendedName>
        <fullName evidence="9">Prepilin leader peptidase/N-methyltransferase</fullName>
        <ecNumber evidence="9">2.1.1.-</ecNumber>
        <ecNumber evidence="9">3.4.23.43</ecNumber>
    </recommendedName>
</protein>
<evidence type="ECO:0000256" key="3">
    <source>
        <dbReference type="ARBA" id="ARBA00022475"/>
    </source>
</evidence>
<keyword evidence="9" id="KW-0511">Multifunctional enzyme</keyword>
<accession>A0ABW3HIC5</accession>
<dbReference type="Proteomes" id="UP001597044">
    <property type="component" value="Unassembled WGS sequence"/>
</dbReference>
<dbReference type="PANTHER" id="PTHR30487:SF0">
    <property type="entry name" value="PREPILIN LEADER PEPTIDASE_N-METHYLTRANSFERASE-RELATED"/>
    <property type="match status" value="1"/>
</dbReference>
<dbReference type="Gene3D" id="1.20.120.1220">
    <property type="match status" value="1"/>
</dbReference>
<evidence type="ECO:0000256" key="4">
    <source>
        <dbReference type="ARBA" id="ARBA00022519"/>
    </source>
</evidence>
<name>A0ABW3HIC5_9GAMM</name>
<evidence type="ECO:0000256" key="1">
    <source>
        <dbReference type="ARBA" id="ARBA00004429"/>
    </source>
</evidence>
<dbReference type="InterPro" id="IPR010627">
    <property type="entry name" value="Prepilin_pept_A24_N"/>
</dbReference>
<feature type="transmembrane region" description="Helical" evidence="10">
    <location>
        <begin position="184"/>
        <end position="205"/>
    </location>
</feature>
<keyword evidence="9" id="KW-0489">Methyltransferase</keyword>
<feature type="transmembrane region" description="Helical" evidence="10">
    <location>
        <begin position="261"/>
        <end position="286"/>
    </location>
</feature>
<evidence type="ECO:0000256" key="10">
    <source>
        <dbReference type="SAM" id="Phobius"/>
    </source>
</evidence>
<comment type="similarity">
    <text evidence="2 8">Belongs to the peptidase A24 family.</text>
</comment>
<dbReference type="EC" id="3.4.23.43" evidence="9"/>
<organism evidence="13 14">
    <name type="scientific">Paraperlucidibaca wandonensis</name>
    <dbReference type="NCBI Taxonomy" id="1268273"/>
    <lineage>
        <taxon>Bacteria</taxon>
        <taxon>Pseudomonadati</taxon>
        <taxon>Pseudomonadota</taxon>
        <taxon>Gammaproteobacteria</taxon>
        <taxon>Moraxellales</taxon>
        <taxon>Moraxellaceae</taxon>
        <taxon>Paraperlucidibaca</taxon>
    </lineage>
</organism>
<dbReference type="Pfam" id="PF01478">
    <property type="entry name" value="Peptidase_A24"/>
    <property type="match status" value="1"/>
</dbReference>
<evidence type="ECO:0000256" key="8">
    <source>
        <dbReference type="RuleBase" id="RU003793"/>
    </source>
</evidence>
<dbReference type="EC" id="2.1.1.-" evidence="9"/>
<keyword evidence="6 10" id="KW-1133">Transmembrane helix</keyword>
<dbReference type="PANTHER" id="PTHR30487">
    <property type="entry name" value="TYPE 4 PREPILIN-LIKE PROTEINS LEADER PEPTIDE-PROCESSING ENZYME"/>
    <property type="match status" value="1"/>
</dbReference>
<feature type="transmembrane region" description="Helical" evidence="10">
    <location>
        <begin position="225"/>
        <end position="249"/>
    </location>
</feature>
<dbReference type="Pfam" id="PF06750">
    <property type="entry name" value="A24_N_bact"/>
    <property type="match status" value="1"/>
</dbReference>
<proteinExistence type="inferred from homology"/>
<keyword evidence="9" id="KW-0645">Protease</keyword>
<dbReference type="InterPro" id="IPR050882">
    <property type="entry name" value="Prepilin_peptidase/N-MTase"/>
</dbReference>
<keyword evidence="5 9" id="KW-0812">Transmembrane</keyword>
<comment type="function">
    <text evidence="9">Plays an essential role in type IV pili and type II pseudopili formation by proteolytically removing the leader sequence from substrate proteins and subsequently monomethylating the alpha-amino group of the newly exposed N-terminal phenylalanine.</text>
</comment>
<comment type="subcellular location">
    <subcellularLocation>
        <location evidence="1">Cell inner membrane</location>
        <topology evidence="1">Multi-pass membrane protein</topology>
    </subcellularLocation>
    <subcellularLocation>
        <location evidence="9">Cell membrane</location>
        <topology evidence="9">Multi-pass membrane protein</topology>
    </subcellularLocation>
</comment>
<keyword evidence="3" id="KW-1003">Cell membrane</keyword>
<dbReference type="GO" id="GO:0016787">
    <property type="term" value="F:hydrolase activity"/>
    <property type="evidence" value="ECO:0007669"/>
    <property type="project" value="UniProtKB-KW"/>
</dbReference>
<feature type="domain" description="Prepilin type IV endopeptidase peptidase" evidence="11">
    <location>
        <begin position="136"/>
        <end position="247"/>
    </location>
</feature>
<gene>
    <name evidence="13" type="ORF">ACFQ0F_06875</name>
</gene>
<dbReference type="InterPro" id="IPR014032">
    <property type="entry name" value="Peptidase_A24A_bac"/>
</dbReference>
<feature type="transmembrane region" description="Helical" evidence="10">
    <location>
        <begin position="159"/>
        <end position="177"/>
    </location>
</feature>
<keyword evidence="14" id="KW-1185">Reference proteome</keyword>
<evidence type="ECO:0000259" key="12">
    <source>
        <dbReference type="Pfam" id="PF06750"/>
    </source>
</evidence>
<keyword evidence="4" id="KW-0997">Cell inner membrane</keyword>
<keyword evidence="9" id="KW-0808">Transferase</keyword>
<comment type="catalytic activity">
    <reaction evidence="9">
        <text>Typically cleaves a -Gly-|-Phe- bond to release an N-terminal, basic peptide of 5-8 residues from type IV prepilin, and then N-methylates the new N-terminal amino group, the methyl donor being S-adenosyl-L-methionine.</text>
        <dbReference type="EC" id="3.4.23.43"/>
    </reaction>
</comment>
<evidence type="ECO:0000256" key="9">
    <source>
        <dbReference type="RuleBase" id="RU003794"/>
    </source>
</evidence>
<evidence type="ECO:0000256" key="2">
    <source>
        <dbReference type="ARBA" id="ARBA00005801"/>
    </source>
</evidence>
<dbReference type="PRINTS" id="PR00864">
    <property type="entry name" value="PREPILNPTASE"/>
</dbReference>
<evidence type="ECO:0000256" key="7">
    <source>
        <dbReference type="ARBA" id="ARBA00023136"/>
    </source>
</evidence>
<evidence type="ECO:0000313" key="14">
    <source>
        <dbReference type="Proteomes" id="UP001597044"/>
    </source>
</evidence>